<accession>A0ABV5J7G7</accession>
<evidence type="ECO:0000313" key="4">
    <source>
        <dbReference type="Proteomes" id="UP001589654"/>
    </source>
</evidence>
<dbReference type="Proteomes" id="UP001589654">
    <property type="component" value="Unassembled WGS sequence"/>
</dbReference>
<dbReference type="EMBL" id="JBHMEW010000063">
    <property type="protein sequence ID" value="MFB9212757.1"/>
    <property type="molecule type" value="Genomic_DNA"/>
</dbReference>
<evidence type="ECO:0000256" key="2">
    <source>
        <dbReference type="SAM" id="Phobius"/>
    </source>
</evidence>
<protein>
    <recommendedName>
        <fullName evidence="5">Seryl-tRNA synthetase</fullName>
    </recommendedName>
</protein>
<gene>
    <name evidence="3" type="ORF">ACFFUR_13155</name>
</gene>
<keyword evidence="2" id="KW-0812">Transmembrane</keyword>
<reference evidence="3 4" key="1">
    <citation type="submission" date="2024-09" db="EMBL/GenBank/DDBJ databases">
        <authorList>
            <person name="Sun Q."/>
            <person name="Mori K."/>
        </authorList>
    </citation>
    <scope>NUCLEOTIDE SEQUENCE [LARGE SCALE GENOMIC DNA]</scope>
    <source>
        <strain evidence="3 4">CECT 7682</strain>
    </source>
</reference>
<evidence type="ECO:0008006" key="5">
    <source>
        <dbReference type="Google" id="ProtNLM"/>
    </source>
</evidence>
<keyword evidence="2" id="KW-1133">Transmembrane helix</keyword>
<sequence length="104" mass="12161">MKRITYFLAVMFCFTAFVPEIKGETDKKEKIELSEKEKARLEEINLRINEIKAMDFSELDKAERKELRKELRDIKNETKALKKGVYLSLGAIIIITILLILLLD</sequence>
<name>A0ABV5J7G7_9BACT</name>
<keyword evidence="2" id="KW-0472">Membrane</keyword>
<evidence type="ECO:0000256" key="1">
    <source>
        <dbReference type="SAM" id="Coils"/>
    </source>
</evidence>
<keyword evidence="1" id="KW-0175">Coiled coil</keyword>
<feature type="transmembrane region" description="Helical" evidence="2">
    <location>
        <begin position="85"/>
        <end position="103"/>
    </location>
</feature>
<keyword evidence="4" id="KW-1185">Reference proteome</keyword>
<feature type="coiled-coil region" evidence="1">
    <location>
        <begin position="24"/>
        <end position="84"/>
    </location>
</feature>
<organism evidence="3 4">
    <name type="scientific">Echinicola jeungdonensis</name>
    <dbReference type="NCBI Taxonomy" id="709343"/>
    <lineage>
        <taxon>Bacteria</taxon>
        <taxon>Pseudomonadati</taxon>
        <taxon>Bacteroidota</taxon>
        <taxon>Cytophagia</taxon>
        <taxon>Cytophagales</taxon>
        <taxon>Cyclobacteriaceae</taxon>
        <taxon>Echinicola</taxon>
    </lineage>
</organism>
<comment type="caution">
    <text evidence="3">The sequence shown here is derived from an EMBL/GenBank/DDBJ whole genome shotgun (WGS) entry which is preliminary data.</text>
</comment>
<evidence type="ECO:0000313" key="3">
    <source>
        <dbReference type="EMBL" id="MFB9212757.1"/>
    </source>
</evidence>
<proteinExistence type="predicted"/>
<dbReference type="RefSeq" id="WP_290247468.1">
    <property type="nucleotide sequence ID" value="NZ_JAUFQT010000001.1"/>
</dbReference>